<dbReference type="NCBIfam" id="TIGR00172">
    <property type="entry name" value="maf"/>
    <property type="match status" value="1"/>
</dbReference>
<organism evidence="3 4">
    <name type="scientific">Hypsibius exemplaris</name>
    <name type="common">Freshwater tardigrade</name>
    <dbReference type="NCBI Taxonomy" id="2072580"/>
    <lineage>
        <taxon>Eukaryota</taxon>
        <taxon>Metazoa</taxon>
        <taxon>Ecdysozoa</taxon>
        <taxon>Tardigrada</taxon>
        <taxon>Eutardigrada</taxon>
        <taxon>Parachela</taxon>
        <taxon>Hypsibioidea</taxon>
        <taxon>Hypsibiidae</taxon>
        <taxon>Hypsibius</taxon>
    </lineage>
</organism>
<reference evidence="4" key="1">
    <citation type="submission" date="2017-01" db="EMBL/GenBank/DDBJ databases">
        <title>Comparative genomics of anhydrobiosis in the tardigrade Hypsibius dujardini.</title>
        <authorList>
            <person name="Yoshida Y."/>
            <person name="Koutsovoulos G."/>
            <person name="Laetsch D."/>
            <person name="Stevens L."/>
            <person name="Kumar S."/>
            <person name="Horikawa D."/>
            <person name="Ishino K."/>
            <person name="Komine S."/>
            <person name="Tomita M."/>
            <person name="Blaxter M."/>
            <person name="Arakawa K."/>
        </authorList>
    </citation>
    <scope>NUCLEOTIDE SEQUENCE [LARGE SCALE GENOMIC DNA]</scope>
    <source>
        <strain evidence="4">Z151</strain>
    </source>
</reference>
<dbReference type="AlphaFoldDB" id="A0A1W0WM27"/>
<proteinExistence type="inferred from homology"/>
<dbReference type="EMBL" id="MTYJ01000076">
    <property type="protein sequence ID" value="OQV16270.1"/>
    <property type="molecule type" value="Genomic_DNA"/>
</dbReference>
<gene>
    <name evidence="3" type="ORF">BV898_09578</name>
</gene>
<dbReference type="SUPFAM" id="SSF52972">
    <property type="entry name" value="ITPase-like"/>
    <property type="match status" value="1"/>
</dbReference>
<evidence type="ECO:0000313" key="3">
    <source>
        <dbReference type="EMBL" id="OQV16270.1"/>
    </source>
</evidence>
<keyword evidence="4" id="KW-1185">Reference proteome</keyword>
<dbReference type="GO" id="GO:0047429">
    <property type="term" value="F:nucleoside triphosphate diphosphatase activity"/>
    <property type="evidence" value="ECO:0007669"/>
    <property type="project" value="InterPro"/>
</dbReference>
<evidence type="ECO:0000256" key="2">
    <source>
        <dbReference type="ARBA" id="ARBA00022801"/>
    </source>
</evidence>
<sequence>MFLQKRLLEVFQSRFVGSAFPRLSSLRKMSIIKALEFLNKSDVLLASGSPRRLELFSRMEVPFLSQLAIPESVEDMDYRNFPDPRSYVLANIRNKVQYALKNSTLRQSRWKSSGKDYEESFSFPFDAKRTPDIVIAADTVVVSGSDILEKPKSPEDNARMLRLLSGKNHSVLTAVSFCISAARQGDRQDFTAGVNLLNSDLEKGSEASCQTFAVETEVKFSSLDESVIGWYVKSKEGRGKAGGYAIQGLGSSLVESVNGCFYNVIGFPMNRFLTELNNSLLTSDT</sequence>
<accession>A0A1W0WM27</accession>
<dbReference type="HAMAP" id="MF_00528">
    <property type="entry name" value="Maf"/>
    <property type="match status" value="1"/>
</dbReference>
<protein>
    <submittedName>
        <fullName evidence="3">N-acetylserotonin O-methyltransferase-like protein</fullName>
    </submittedName>
</protein>
<evidence type="ECO:0000313" key="4">
    <source>
        <dbReference type="Proteomes" id="UP000192578"/>
    </source>
</evidence>
<dbReference type="PANTHER" id="PTHR43213:SF5">
    <property type="entry name" value="BIFUNCTIONAL DTTP_UTP PYROPHOSPHATASE_METHYLTRANSFERASE PROTEIN-RELATED"/>
    <property type="match status" value="1"/>
</dbReference>
<dbReference type="OrthoDB" id="10267058at2759"/>
<dbReference type="Pfam" id="PF02545">
    <property type="entry name" value="Maf"/>
    <property type="match status" value="1"/>
</dbReference>
<dbReference type="PANTHER" id="PTHR43213">
    <property type="entry name" value="BIFUNCTIONAL DTTP/UTP PYROPHOSPHATASE/METHYLTRANSFERASE PROTEIN-RELATED"/>
    <property type="match status" value="1"/>
</dbReference>
<dbReference type="CDD" id="cd00555">
    <property type="entry name" value="Maf"/>
    <property type="match status" value="1"/>
</dbReference>
<dbReference type="Proteomes" id="UP000192578">
    <property type="component" value="Unassembled WGS sequence"/>
</dbReference>
<dbReference type="InterPro" id="IPR029001">
    <property type="entry name" value="ITPase-like_fam"/>
</dbReference>
<dbReference type="Gene3D" id="3.90.950.10">
    <property type="match status" value="1"/>
</dbReference>
<keyword evidence="2" id="KW-0378">Hydrolase</keyword>
<comment type="cofactor">
    <cofactor evidence="1">
        <name>a divalent metal cation</name>
        <dbReference type="ChEBI" id="CHEBI:60240"/>
    </cofactor>
</comment>
<dbReference type="InterPro" id="IPR003697">
    <property type="entry name" value="Maf-like"/>
</dbReference>
<evidence type="ECO:0000256" key="1">
    <source>
        <dbReference type="ARBA" id="ARBA00001968"/>
    </source>
</evidence>
<comment type="caution">
    <text evidence="3">The sequence shown here is derived from an EMBL/GenBank/DDBJ whole genome shotgun (WGS) entry which is preliminary data.</text>
</comment>
<name>A0A1W0WM27_HYPEX</name>